<keyword evidence="2" id="KW-0472">Membrane</keyword>
<gene>
    <name evidence="3" type="ORF">OM076_00935</name>
</gene>
<reference evidence="3" key="1">
    <citation type="submission" date="2022-10" db="EMBL/GenBank/DDBJ databases">
        <title>The WGS of Solirubrobacter ginsenosidimutans DSM 21036.</title>
        <authorList>
            <person name="Jiang Z."/>
        </authorList>
    </citation>
    <scope>NUCLEOTIDE SEQUENCE</scope>
    <source>
        <strain evidence="3">DSM 21036</strain>
    </source>
</reference>
<organism evidence="3 4">
    <name type="scientific">Solirubrobacter ginsenosidimutans</name>
    <dbReference type="NCBI Taxonomy" id="490573"/>
    <lineage>
        <taxon>Bacteria</taxon>
        <taxon>Bacillati</taxon>
        <taxon>Actinomycetota</taxon>
        <taxon>Thermoleophilia</taxon>
        <taxon>Solirubrobacterales</taxon>
        <taxon>Solirubrobacteraceae</taxon>
        <taxon>Solirubrobacter</taxon>
    </lineage>
</organism>
<keyword evidence="4" id="KW-1185">Reference proteome</keyword>
<dbReference type="AlphaFoldDB" id="A0A9X3MSG1"/>
<keyword evidence="2" id="KW-0812">Transmembrane</keyword>
<evidence type="ECO:0000256" key="1">
    <source>
        <dbReference type="SAM" id="MobiDB-lite"/>
    </source>
</evidence>
<evidence type="ECO:0000313" key="4">
    <source>
        <dbReference type="Proteomes" id="UP001149140"/>
    </source>
</evidence>
<evidence type="ECO:0000256" key="2">
    <source>
        <dbReference type="SAM" id="Phobius"/>
    </source>
</evidence>
<dbReference type="Proteomes" id="UP001149140">
    <property type="component" value="Unassembled WGS sequence"/>
</dbReference>
<comment type="caution">
    <text evidence="3">The sequence shown here is derived from an EMBL/GenBank/DDBJ whole genome shotgun (WGS) entry which is preliminary data.</text>
</comment>
<accession>A0A9X3MSG1</accession>
<protein>
    <submittedName>
        <fullName evidence="3">Uncharacterized protein</fullName>
    </submittedName>
</protein>
<proteinExistence type="predicted"/>
<sequence length="258" mass="26995">MTSDDCILERVRVADPAGAHPAASPPSFERVAAVRRRRATRNVARVGSGGTLLAVAAALSLALPGANGRDVIAQAAAALSGPGVLHTVTVTLGPDGRPSSRAETWHAPNGDQRTLVRSAGGTLIGEVTLDGDISSSWNANDNVLYRSLNTASDDDPLELLSKAGAGEPGVSQRDDTTIRGIPVHVIALSATTAGEDPVPERVYYIDKRTSLPVRFEFGTTVTDVLQAETLPPDQASDDLTMSSHPGATVRDFTRGDER</sequence>
<dbReference type="RefSeq" id="WP_270037410.1">
    <property type="nucleotide sequence ID" value="NZ_JAPDOD010000001.1"/>
</dbReference>
<evidence type="ECO:0000313" key="3">
    <source>
        <dbReference type="EMBL" id="MDA0158813.1"/>
    </source>
</evidence>
<feature type="region of interest" description="Disordered" evidence="1">
    <location>
        <begin position="230"/>
        <end position="258"/>
    </location>
</feature>
<name>A0A9X3MSG1_9ACTN</name>
<keyword evidence="2" id="KW-1133">Transmembrane helix</keyword>
<dbReference type="EMBL" id="JAPDOD010000001">
    <property type="protein sequence ID" value="MDA0158813.1"/>
    <property type="molecule type" value="Genomic_DNA"/>
</dbReference>
<feature type="transmembrane region" description="Helical" evidence="2">
    <location>
        <begin position="43"/>
        <end position="63"/>
    </location>
</feature>